<dbReference type="SMART" id="SM01289">
    <property type="entry name" value="PYRIN"/>
    <property type="match status" value="1"/>
</dbReference>
<dbReference type="SUPFAM" id="SSF47986">
    <property type="entry name" value="DEATH domain"/>
    <property type="match status" value="1"/>
</dbReference>
<feature type="compositionally biased region" description="Basic and acidic residues" evidence="5">
    <location>
        <begin position="638"/>
        <end position="656"/>
    </location>
</feature>
<dbReference type="GO" id="GO:0042981">
    <property type="term" value="P:regulation of apoptotic process"/>
    <property type="evidence" value="ECO:0007669"/>
    <property type="project" value="InterPro"/>
</dbReference>
<dbReference type="Pfam" id="PF00735">
    <property type="entry name" value="Septin"/>
    <property type="match status" value="1"/>
</dbReference>
<dbReference type="InterPro" id="IPR012675">
    <property type="entry name" value="Beta-grasp_dom_sf"/>
</dbReference>
<comment type="similarity">
    <text evidence="3">Belongs to the TRAFAC class TrmE-Era-EngA-EngB-Septin-like GTPase superfamily. Septin GTPase family.</text>
</comment>
<dbReference type="GO" id="GO:0005525">
    <property type="term" value="F:GTP binding"/>
    <property type="evidence" value="ECO:0007669"/>
    <property type="project" value="UniProtKB-KW"/>
</dbReference>
<gene>
    <name evidence="7" type="ORF">EPR50_G00173650</name>
</gene>
<reference evidence="7 8" key="1">
    <citation type="submission" date="2019-01" db="EMBL/GenBank/DDBJ databases">
        <title>A chromosome-scale genome assembly of the yellow perch, Perca flavescens.</title>
        <authorList>
            <person name="Feron R."/>
            <person name="Morvezen R."/>
            <person name="Bestin A."/>
            <person name="Haffray P."/>
            <person name="Klopp C."/>
            <person name="Zahm M."/>
            <person name="Cabau C."/>
            <person name="Roques C."/>
            <person name="Donnadieu C."/>
            <person name="Bouchez O."/>
            <person name="Christie M."/>
            <person name="Larson W."/>
            <person name="Guiguen Y."/>
        </authorList>
    </citation>
    <scope>NUCLEOTIDE SEQUENCE [LARGE SCALE GENOMIC DNA]</scope>
    <source>
        <strain evidence="7">YP-PL-M2</strain>
        <tissue evidence="7">Blood</tissue>
    </source>
</reference>
<organism evidence="7 8">
    <name type="scientific">Perca flavescens</name>
    <name type="common">American yellow perch</name>
    <name type="synonym">Morone flavescens</name>
    <dbReference type="NCBI Taxonomy" id="8167"/>
    <lineage>
        <taxon>Eukaryota</taxon>
        <taxon>Metazoa</taxon>
        <taxon>Chordata</taxon>
        <taxon>Craniata</taxon>
        <taxon>Vertebrata</taxon>
        <taxon>Euteleostomi</taxon>
        <taxon>Actinopterygii</taxon>
        <taxon>Neopterygii</taxon>
        <taxon>Teleostei</taxon>
        <taxon>Neoteleostei</taxon>
        <taxon>Acanthomorphata</taxon>
        <taxon>Eupercaria</taxon>
        <taxon>Perciformes</taxon>
        <taxon>Percoidei</taxon>
        <taxon>Percidae</taxon>
        <taxon>Percinae</taxon>
        <taxon>Perca</taxon>
    </lineage>
</organism>
<dbReference type="InterPro" id="IPR025662">
    <property type="entry name" value="Sigma_54_int_dom_ATP-bd_1"/>
</dbReference>
<dbReference type="PROSITE" id="PS00675">
    <property type="entry name" value="SIGMA54_INTERACT_1"/>
    <property type="match status" value="2"/>
</dbReference>
<accession>A0A484CGE7</accession>
<comment type="similarity">
    <text evidence="1">Belongs to the TRAFAC class TrmE-Era-EngA-EngB-Septin-like GTPase superfamily. AIG1/Toc34/Toc159-like paraseptin GTPase family. IAN subfamily.</text>
</comment>
<dbReference type="AlphaFoldDB" id="A0A484CGE7"/>
<dbReference type="InterPro" id="IPR027417">
    <property type="entry name" value="P-loop_NTPase"/>
</dbReference>
<evidence type="ECO:0000313" key="8">
    <source>
        <dbReference type="Proteomes" id="UP000295070"/>
    </source>
</evidence>
<dbReference type="InterPro" id="IPR006703">
    <property type="entry name" value="G_AIG1"/>
</dbReference>
<evidence type="ECO:0000313" key="7">
    <source>
        <dbReference type="EMBL" id="TDH02486.1"/>
    </source>
</evidence>
<evidence type="ECO:0000256" key="1">
    <source>
        <dbReference type="ARBA" id="ARBA00008535"/>
    </source>
</evidence>
<dbReference type="Gene3D" id="3.10.20.30">
    <property type="match status" value="1"/>
</dbReference>
<name>A0A484CGE7_PERFV</name>
<dbReference type="Pfam" id="PF02597">
    <property type="entry name" value="ThiS"/>
    <property type="match status" value="1"/>
</dbReference>
<dbReference type="STRING" id="8167.A0A484CGE7"/>
<feature type="coiled-coil region" evidence="4">
    <location>
        <begin position="958"/>
        <end position="985"/>
    </location>
</feature>
<dbReference type="PROSITE" id="PS50168">
    <property type="entry name" value="DED"/>
    <property type="match status" value="1"/>
</dbReference>
<feature type="region of interest" description="Disordered" evidence="5">
    <location>
        <begin position="638"/>
        <end position="657"/>
    </location>
</feature>
<dbReference type="InterPro" id="IPR011029">
    <property type="entry name" value="DEATH-like_dom_sf"/>
</dbReference>
<evidence type="ECO:0000259" key="6">
    <source>
        <dbReference type="PROSITE" id="PS50168"/>
    </source>
</evidence>
<dbReference type="PANTHER" id="PTHR32046">
    <property type="entry name" value="G DOMAIN-CONTAINING PROTEIN"/>
    <property type="match status" value="1"/>
</dbReference>
<dbReference type="InterPro" id="IPR004020">
    <property type="entry name" value="DAPIN"/>
</dbReference>
<dbReference type="InterPro" id="IPR003749">
    <property type="entry name" value="ThiS/MoaD-like"/>
</dbReference>
<dbReference type="Pfam" id="PF04548">
    <property type="entry name" value="AIG1"/>
    <property type="match status" value="1"/>
</dbReference>
<feature type="coiled-coil region" evidence="4">
    <location>
        <begin position="550"/>
        <end position="601"/>
    </location>
</feature>
<dbReference type="Pfam" id="PF02758">
    <property type="entry name" value="PYRIN"/>
    <property type="match status" value="1"/>
</dbReference>
<sequence length="1190" mass="135531">MSAKEELLKTLKELADEEFKDFKWMLPEAIPKNQQENADRMYTVDKIIQTFSHQSVEKVKKVLKKINRNDLLKKLSSINTETQDVFPRRQSKACSPPNTLVEAQLSLQTPTPPQTTSPRATTLPALSKSTSLLQSPLVDKAQTTNTSSKYDNITCKVKIHSGSPAVYQLKPKKENIGPLTRITLGEKDPNKSNKTILLVGETGTGKSTLINALVNYAMGVEWEDDVWFKIVEEEKRSQSESQTSEVIVYQIFGFEDKTLPYSLTIINTPEYGSTAEIEQNAIVRQCLFKLFQSVNGVHEINAVGLVMKASENQLSDRLRYIFNSVISLFGKDIEKNSVALFTHSDGLTPENVLKALEAANIKCAKDEDNEPVHFMFNNRQSIQRTRKNIGALKGAWDLTIDQIVLFTDFLKENSPQKLETTVEESKLQTRLTACIQNQKEIIRFIDLKQTEIQQTMEGLKKHEQEIKKNQEFTVEVDEVYKHKEPIGGGRRELTYVGAVCCQLCKENCHYPGCTVAGRPVDCEVMKDDCCTSCSGRCPVSNHVKVEWKYVSNTKKVKKTLNDMKEKYEKNNAGSESKFSLLETLQQKIEELQKEKDQLLEKSFEHVVQLDQIALKDDLMSTSVHLDFLIEKMKEKEDKEKERKLEEMKSRLDDRTRRNTSSKYGNIISTSDLIKSGFPAVYQLIPRKEKIETLTRMTLGEKDPNKINKTILLVGETGTGKSTLINALVNYAMGVKWEDDVWFKIVEDEKRSQTESQTSDVIVYQIFGYEDKPLPYSLTIIDTPGYGDTTGIEHDVDIMERLFNLFRSEDGVHEINAVGLVLKAGVNRLSDRLRYIFDSVVSLFGKDMEKNIVALITHSNGRTPENALKALEAAKIKFARDEMNQPVHFLFDNCQNEDRTKEAEVLKHADKTSMKGMSQFTDFLVKTAPQRLEKTIKVLNGRIRLTACINNLKERIELISLKQTEMQQIQDGLKKYEREMKNNEEFTIEVDEVYKEKEHIKGGRRKLVFYKGAVCCTVCKENCHHPGCTVVWKPGHCEVMKDGRCTSCTGKCPASDHVKENWKYVTKTRRVKKTLEDVKAKYEKNKEENKKQESFLESLQKEKETLEADKTALLDEAYHHVVKLEQIALNVVSLSTYVHLDFLIEEMEKKNDTEKDQVVLAVRQQYVAIGDQVVTLGDGDEVAVVPPVSGG</sequence>
<dbReference type="EMBL" id="SCKG01000016">
    <property type="protein sequence ID" value="TDH02486.1"/>
    <property type="molecule type" value="Genomic_DNA"/>
</dbReference>
<proteinExistence type="inferred from homology"/>
<keyword evidence="3" id="KW-0342">GTP-binding</keyword>
<dbReference type="PANTHER" id="PTHR32046:SF11">
    <property type="entry name" value="IMMUNE-ASSOCIATED NUCLEOTIDE-BINDING PROTEIN 10-LIKE"/>
    <property type="match status" value="1"/>
</dbReference>
<dbReference type="SMART" id="SM00382">
    <property type="entry name" value="AAA"/>
    <property type="match status" value="2"/>
</dbReference>
<evidence type="ECO:0000256" key="5">
    <source>
        <dbReference type="SAM" id="MobiDB-lite"/>
    </source>
</evidence>
<dbReference type="InterPro" id="IPR001875">
    <property type="entry name" value="DED_dom"/>
</dbReference>
<keyword evidence="4" id="KW-0175">Coiled coil</keyword>
<dbReference type="Proteomes" id="UP000295070">
    <property type="component" value="Chromosome 16"/>
</dbReference>
<feature type="domain" description="DED" evidence="6">
    <location>
        <begin position="2"/>
        <end position="77"/>
    </location>
</feature>
<dbReference type="SUPFAM" id="SSF52540">
    <property type="entry name" value="P-loop containing nucleoside triphosphate hydrolases"/>
    <property type="match status" value="3"/>
</dbReference>
<comment type="caution">
    <text evidence="7">The sequence shown here is derived from an EMBL/GenBank/DDBJ whole genome shotgun (WGS) entry which is preliminary data.</text>
</comment>
<evidence type="ECO:0000256" key="2">
    <source>
        <dbReference type="ARBA" id="ARBA00022741"/>
    </source>
</evidence>
<feature type="coiled-coil region" evidence="4">
    <location>
        <begin position="1067"/>
        <end position="1115"/>
    </location>
</feature>
<dbReference type="InterPro" id="IPR003593">
    <property type="entry name" value="AAA+_ATPase"/>
</dbReference>
<dbReference type="Gene3D" id="3.40.50.300">
    <property type="entry name" value="P-loop containing nucleotide triphosphate hydrolases"/>
    <property type="match status" value="2"/>
</dbReference>
<evidence type="ECO:0000256" key="4">
    <source>
        <dbReference type="SAM" id="Coils"/>
    </source>
</evidence>
<keyword evidence="2 3" id="KW-0547">Nucleotide-binding</keyword>
<dbReference type="Gene3D" id="1.10.533.10">
    <property type="entry name" value="Death Domain, Fas"/>
    <property type="match status" value="1"/>
</dbReference>
<evidence type="ECO:0000256" key="3">
    <source>
        <dbReference type="RuleBase" id="RU004560"/>
    </source>
</evidence>
<protein>
    <recommendedName>
        <fullName evidence="6">DED domain-containing protein</fullName>
    </recommendedName>
</protein>
<keyword evidence="8" id="KW-1185">Reference proteome</keyword>
<dbReference type="InterPro" id="IPR030379">
    <property type="entry name" value="G_SEPTIN_dom"/>
</dbReference>